<reference evidence="1" key="2">
    <citation type="journal article" date="2015" name="Data Brief">
        <title>Shoot transcriptome of the giant reed, Arundo donax.</title>
        <authorList>
            <person name="Barrero R.A."/>
            <person name="Guerrero F.D."/>
            <person name="Moolhuijzen P."/>
            <person name="Goolsby J.A."/>
            <person name="Tidwell J."/>
            <person name="Bellgard S.E."/>
            <person name="Bellgard M.I."/>
        </authorList>
    </citation>
    <scope>NUCLEOTIDE SEQUENCE</scope>
    <source>
        <tissue evidence="1">Shoot tissue taken approximately 20 cm above the soil surface</tissue>
    </source>
</reference>
<organism evidence="1">
    <name type="scientific">Arundo donax</name>
    <name type="common">Giant reed</name>
    <name type="synonym">Donax arundinaceus</name>
    <dbReference type="NCBI Taxonomy" id="35708"/>
    <lineage>
        <taxon>Eukaryota</taxon>
        <taxon>Viridiplantae</taxon>
        <taxon>Streptophyta</taxon>
        <taxon>Embryophyta</taxon>
        <taxon>Tracheophyta</taxon>
        <taxon>Spermatophyta</taxon>
        <taxon>Magnoliopsida</taxon>
        <taxon>Liliopsida</taxon>
        <taxon>Poales</taxon>
        <taxon>Poaceae</taxon>
        <taxon>PACMAD clade</taxon>
        <taxon>Arundinoideae</taxon>
        <taxon>Arundineae</taxon>
        <taxon>Arundo</taxon>
    </lineage>
</organism>
<proteinExistence type="predicted"/>
<evidence type="ECO:0000313" key="1">
    <source>
        <dbReference type="EMBL" id="JAD37563.1"/>
    </source>
</evidence>
<dbReference type="AlphaFoldDB" id="A0A0A8ZIQ4"/>
<dbReference type="EMBL" id="GBRH01260332">
    <property type="protein sequence ID" value="JAD37563.1"/>
    <property type="molecule type" value="Transcribed_RNA"/>
</dbReference>
<name>A0A0A8ZIQ4_ARUDO</name>
<sequence length="66" mass="7683">MIFVCSTLQYINLSNYCGFFGFVYQYRLSIWAELASPVDCTFFCNKQVEKQKGGAIYIRDSECMKL</sequence>
<reference evidence="1" key="1">
    <citation type="submission" date="2014-09" db="EMBL/GenBank/DDBJ databases">
        <authorList>
            <person name="Magalhaes I.L.F."/>
            <person name="Oliveira U."/>
            <person name="Santos F.R."/>
            <person name="Vidigal T.H.D.A."/>
            <person name="Brescovit A.D."/>
            <person name="Santos A.J."/>
        </authorList>
    </citation>
    <scope>NUCLEOTIDE SEQUENCE</scope>
    <source>
        <tissue evidence="1">Shoot tissue taken approximately 20 cm above the soil surface</tissue>
    </source>
</reference>
<accession>A0A0A8ZIQ4</accession>
<protein>
    <submittedName>
        <fullName evidence="1">Uncharacterized protein</fullName>
    </submittedName>
</protein>